<evidence type="ECO:0000313" key="2">
    <source>
        <dbReference type="Proteomes" id="UP000193450"/>
    </source>
</evidence>
<dbReference type="RefSeq" id="WP_085758954.1">
    <property type="nucleotide sequence ID" value="NZ_CP019343.1"/>
</dbReference>
<dbReference type="STRING" id="716816.BST96_12075"/>
<dbReference type="Proteomes" id="UP000193450">
    <property type="component" value="Chromosome"/>
</dbReference>
<dbReference type="CDD" id="cd07067">
    <property type="entry name" value="HP_PGM_like"/>
    <property type="match status" value="1"/>
</dbReference>
<dbReference type="OrthoDB" id="9783269at2"/>
<dbReference type="PANTHER" id="PTHR48100">
    <property type="entry name" value="BROAD-SPECIFICITY PHOSPHATASE YOR283W-RELATED"/>
    <property type="match status" value="1"/>
</dbReference>
<dbReference type="AlphaFoldDB" id="A0A1X9NCA0"/>
<sequence length="210" mass="23741">MTTAEFQTTTIDILRHGQTVADDILRGRIDVALSDHGYQQMQQRLGPLIEPTAPWQQIITSPLQRCAAFADDIKQQHGTPVTINQGFLEMDFGDWDGKPFAELKANDPVLFSKIWRQPHLYSPPNGEAFTDFSTRIGSAWNSLIEQHCGQHILLICHGGVIRALLGHIMETPLTALSRIEVPYACLSRVKVHHQQGEDHWPQLIFHNVHQ</sequence>
<dbReference type="InterPro" id="IPR029033">
    <property type="entry name" value="His_PPase_superfam"/>
</dbReference>
<dbReference type="PIRSF" id="PIRSF000709">
    <property type="entry name" value="6PFK_2-Ptase"/>
    <property type="match status" value="1"/>
</dbReference>
<evidence type="ECO:0008006" key="3">
    <source>
        <dbReference type="Google" id="ProtNLM"/>
    </source>
</evidence>
<reference evidence="1 2" key="1">
    <citation type="submission" date="2016-11" db="EMBL/GenBank/DDBJ databases">
        <title>Trade-off between light-utilization and light-protection in marine flavobacteria.</title>
        <authorList>
            <person name="Kumagai Y."/>
        </authorList>
    </citation>
    <scope>NUCLEOTIDE SEQUENCE [LARGE SCALE GENOMIC DNA]</scope>
    <source>
        <strain evidence="1 2">NBRC 107125</strain>
    </source>
</reference>
<dbReference type="Pfam" id="PF00300">
    <property type="entry name" value="His_Phos_1"/>
    <property type="match status" value="1"/>
</dbReference>
<proteinExistence type="predicted"/>
<dbReference type="PANTHER" id="PTHR48100:SF1">
    <property type="entry name" value="HISTIDINE PHOSPHATASE FAMILY PROTEIN-RELATED"/>
    <property type="match status" value="1"/>
</dbReference>
<dbReference type="SMART" id="SM00855">
    <property type="entry name" value="PGAM"/>
    <property type="match status" value="1"/>
</dbReference>
<protein>
    <recommendedName>
        <fullName evidence="3">Histidine phosphatase family protein</fullName>
    </recommendedName>
</protein>
<dbReference type="Gene3D" id="3.40.50.1240">
    <property type="entry name" value="Phosphoglycerate mutase-like"/>
    <property type="match status" value="1"/>
</dbReference>
<name>A0A1X9NCA0_9GAMM</name>
<organism evidence="1 2">
    <name type="scientific">Oceanicoccus sagamiensis</name>
    <dbReference type="NCBI Taxonomy" id="716816"/>
    <lineage>
        <taxon>Bacteria</taxon>
        <taxon>Pseudomonadati</taxon>
        <taxon>Pseudomonadota</taxon>
        <taxon>Gammaproteobacteria</taxon>
        <taxon>Cellvibrionales</taxon>
        <taxon>Spongiibacteraceae</taxon>
        <taxon>Oceanicoccus</taxon>
    </lineage>
</organism>
<evidence type="ECO:0000313" key="1">
    <source>
        <dbReference type="EMBL" id="ARN74791.1"/>
    </source>
</evidence>
<dbReference type="InterPro" id="IPR013078">
    <property type="entry name" value="His_Pase_superF_clade-1"/>
</dbReference>
<dbReference type="GO" id="GO:0016791">
    <property type="term" value="F:phosphatase activity"/>
    <property type="evidence" value="ECO:0007669"/>
    <property type="project" value="TreeGrafter"/>
</dbReference>
<dbReference type="GO" id="GO:0005737">
    <property type="term" value="C:cytoplasm"/>
    <property type="evidence" value="ECO:0007669"/>
    <property type="project" value="TreeGrafter"/>
</dbReference>
<dbReference type="EMBL" id="CP019343">
    <property type="protein sequence ID" value="ARN74791.1"/>
    <property type="molecule type" value="Genomic_DNA"/>
</dbReference>
<accession>A0A1X9NCA0</accession>
<dbReference type="KEGG" id="osg:BST96_12075"/>
<keyword evidence="2" id="KW-1185">Reference proteome</keyword>
<dbReference type="SUPFAM" id="SSF53254">
    <property type="entry name" value="Phosphoglycerate mutase-like"/>
    <property type="match status" value="1"/>
</dbReference>
<gene>
    <name evidence="1" type="ORF">BST96_12075</name>
</gene>
<dbReference type="InterPro" id="IPR050275">
    <property type="entry name" value="PGM_Phosphatase"/>
</dbReference>